<organism evidence="4 5">
    <name type="scientific">Propionispora hippei DSM 15287</name>
    <dbReference type="NCBI Taxonomy" id="1123003"/>
    <lineage>
        <taxon>Bacteria</taxon>
        <taxon>Bacillati</taxon>
        <taxon>Bacillota</taxon>
        <taxon>Negativicutes</taxon>
        <taxon>Selenomonadales</taxon>
        <taxon>Sporomusaceae</taxon>
        <taxon>Propionispora</taxon>
    </lineage>
</organism>
<evidence type="ECO:0000256" key="1">
    <source>
        <dbReference type="ARBA" id="ARBA00006484"/>
    </source>
</evidence>
<sequence length="217" mass="23285">MKENKLIDKIALITGGNSGIGLATARLFREQGATIAIVGQNKDTLENTRQELGGNTLAVQANVANVTDLDRVMAQIRETFGRIDILFANAGISECPPIEETEETFFNHIMGINVKGVFFSFEKALPLFSQGASVIFTSSVAHKRGRPGDPLYAASKAAVRSLARTLAVDEKVLSKGIRVNVVSPGAIRTPLTIQDTPDMQAAVQAYIEASETIPKTV</sequence>
<dbReference type="PANTHER" id="PTHR43008">
    <property type="entry name" value="BENZIL REDUCTASE"/>
    <property type="match status" value="1"/>
</dbReference>
<dbReference type="PROSITE" id="PS00061">
    <property type="entry name" value="ADH_SHORT"/>
    <property type="match status" value="1"/>
</dbReference>
<evidence type="ECO:0000313" key="4">
    <source>
        <dbReference type="EMBL" id="SHJ94741.1"/>
    </source>
</evidence>
<gene>
    <name evidence="4" type="ORF">SAMN02745170_03766</name>
</gene>
<keyword evidence="2" id="KW-0560">Oxidoreductase</keyword>
<dbReference type="InterPro" id="IPR020904">
    <property type="entry name" value="Sc_DH/Rdtase_CS"/>
</dbReference>
<dbReference type="PRINTS" id="PR00081">
    <property type="entry name" value="GDHRDH"/>
</dbReference>
<dbReference type="GO" id="GO:0050664">
    <property type="term" value="F:oxidoreductase activity, acting on NAD(P)H, oxygen as acceptor"/>
    <property type="evidence" value="ECO:0007669"/>
    <property type="project" value="TreeGrafter"/>
</dbReference>
<dbReference type="RefSeq" id="WP_188128411.1">
    <property type="nucleotide sequence ID" value="NZ_FQZD01000053.1"/>
</dbReference>
<proteinExistence type="inferred from homology"/>
<dbReference type="InterPro" id="IPR002347">
    <property type="entry name" value="SDR_fam"/>
</dbReference>
<accession>A0A1M6NG52</accession>
<dbReference type="CDD" id="cd05233">
    <property type="entry name" value="SDR_c"/>
    <property type="match status" value="1"/>
</dbReference>
<dbReference type="PANTHER" id="PTHR43008:SF4">
    <property type="entry name" value="CHAIN DEHYDROGENASE, PUTATIVE (AFU_ORTHOLOGUE AFUA_4G08710)-RELATED"/>
    <property type="match status" value="1"/>
</dbReference>
<dbReference type="AlphaFoldDB" id="A0A1M6NG52"/>
<dbReference type="PRINTS" id="PR00080">
    <property type="entry name" value="SDRFAMILY"/>
</dbReference>
<comment type="similarity">
    <text evidence="1 3">Belongs to the short-chain dehydrogenases/reductases (SDR) family.</text>
</comment>
<dbReference type="SUPFAM" id="SSF51735">
    <property type="entry name" value="NAD(P)-binding Rossmann-fold domains"/>
    <property type="match status" value="1"/>
</dbReference>
<reference evidence="4 5" key="1">
    <citation type="submission" date="2016-11" db="EMBL/GenBank/DDBJ databases">
        <authorList>
            <person name="Varghese N."/>
            <person name="Submissions S."/>
        </authorList>
    </citation>
    <scope>NUCLEOTIDE SEQUENCE [LARGE SCALE GENOMIC DNA]</scope>
    <source>
        <strain evidence="4 5">DSM 15287</strain>
    </source>
</reference>
<dbReference type="Pfam" id="PF00106">
    <property type="entry name" value="adh_short"/>
    <property type="match status" value="1"/>
</dbReference>
<dbReference type="GO" id="GO:0008206">
    <property type="term" value="P:bile acid metabolic process"/>
    <property type="evidence" value="ECO:0007669"/>
    <property type="project" value="UniProtKB-ARBA"/>
</dbReference>
<evidence type="ECO:0000256" key="3">
    <source>
        <dbReference type="RuleBase" id="RU000363"/>
    </source>
</evidence>
<evidence type="ECO:0000313" key="5">
    <source>
        <dbReference type="Proteomes" id="UP000322917"/>
    </source>
</evidence>
<dbReference type="Proteomes" id="UP000322917">
    <property type="component" value="Unassembled WGS sequence"/>
</dbReference>
<keyword evidence="5" id="KW-1185">Reference proteome</keyword>
<name>A0A1M6NG52_9FIRM</name>
<dbReference type="EMBL" id="FQZD01000053">
    <property type="protein sequence ID" value="SHJ94741.1"/>
    <property type="molecule type" value="Genomic_DNA"/>
</dbReference>
<protein>
    <submittedName>
        <fullName evidence="4">NAD(P)-dependent dehydrogenase, short-chain alcohol dehydrogenase family</fullName>
    </submittedName>
</protein>
<evidence type="ECO:0000256" key="2">
    <source>
        <dbReference type="ARBA" id="ARBA00023002"/>
    </source>
</evidence>
<dbReference type="Gene3D" id="3.40.50.720">
    <property type="entry name" value="NAD(P)-binding Rossmann-like Domain"/>
    <property type="match status" value="1"/>
</dbReference>
<dbReference type="InterPro" id="IPR036291">
    <property type="entry name" value="NAD(P)-bd_dom_sf"/>
</dbReference>
<dbReference type="FunFam" id="3.40.50.720:FF:000084">
    <property type="entry name" value="Short-chain dehydrogenase reductase"/>
    <property type="match status" value="1"/>
</dbReference>